<keyword evidence="6" id="KW-0498">Mitosis</keyword>
<dbReference type="GO" id="GO:0000775">
    <property type="term" value="C:chromosome, centromeric region"/>
    <property type="evidence" value="ECO:0007669"/>
    <property type="project" value="UniProtKB-SubCell"/>
</dbReference>
<dbReference type="GO" id="GO:0051301">
    <property type="term" value="P:cell division"/>
    <property type="evidence" value="ECO:0007669"/>
    <property type="project" value="UniProtKB-KW"/>
</dbReference>
<dbReference type="EMBL" id="JAODUO010001026">
    <property type="protein sequence ID" value="KAK2171787.1"/>
    <property type="molecule type" value="Genomic_DNA"/>
</dbReference>
<dbReference type="Proteomes" id="UP001209878">
    <property type="component" value="Unassembled WGS sequence"/>
</dbReference>
<evidence type="ECO:0000259" key="12">
    <source>
        <dbReference type="Pfam" id="PF10512"/>
    </source>
</evidence>
<evidence type="ECO:0000256" key="4">
    <source>
        <dbReference type="ARBA" id="ARBA00022454"/>
    </source>
</evidence>
<dbReference type="GO" id="GO:0005634">
    <property type="term" value="C:nucleus"/>
    <property type="evidence" value="ECO:0007669"/>
    <property type="project" value="UniProtKB-SubCell"/>
</dbReference>
<evidence type="ECO:0000256" key="8">
    <source>
        <dbReference type="ARBA" id="ARBA00023306"/>
    </source>
</evidence>
<evidence type="ECO:0000256" key="5">
    <source>
        <dbReference type="ARBA" id="ARBA00022618"/>
    </source>
</evidence>
<proteinExistence type="inferred from homology"/>
<evidence type="ECO:0000259" key="11">
    <source>
        <dbReference type="Pfam" id="PF10444"/>
    </source>
</evidence>
<evidence type="ECO:0000313" key="14">
    <source>
        <dbReference type="Proteomes" id="UP001209878"/>
    </source>
</evidence>
<organism evidence="13 14">
    <name type="scientific">Ridgeia piscesae</name>
    <name type="common">Tubeworm</name>
    <dbReference type="NCBI Taxonomy" id="27915"/>
    <lineage>
        <taxon>Eukaryota</taxon>
        <taxon>Metazoa</taxon>
        <taxon>Spiralia</taxon>
        <taxon>Lophotrochozoa</taxon>
        <taxon>Annelida</taxon>
        <taxon>Polychaeta</taxon>
        <taxon>Sedentaria</taxon>
        <taxon>Canalipalpata</taxon>
        <taxon>Sabellida</taxon>
        <taxon>Siboglinidae</taxon>
        <taxon>Ridgeia</taxon>
    </lineage>
</organism>
<keyword evidence="4" id="KW-0158">Chromosome</keyword>
<gene>
    <name evidence="13" type="ORF">NP493_1028g00028</name>
</gene>
<dbReference type="Gene3D" id="6.10.250.1900">
    <property type="match status" value="1"/>
</dbReference>
<evidence type="ECO:0000256" key="3">
    <source>
        <dbReference type="ARBA" id="ARBA00009914"/>
    </source>
</evidence>
<dbReference type="InterPro" id="IPR018867">
    <property type="entry name" value="Cell_div_borealin"/>
</dbReference>
<feature type="compositionally biased region" description="Basic residues" evidence="10">
    <location>
        <begin position="135"/>
        <end position="148"/>
    </location>
</feature>
<keyword evidence="9" id="KW-0137">Centromere</keyword>
<comment type="subcellular location">
    <subcellularLocation>
        <location evidence="2">Chromosome</location>
        <location evidence="2">Centromere</location>
    </subcellularLocation>
    <subcellularLocation>
        <location evidence="1">Nucleus</location>
    </subcellularLocation>
</comment>
<sequence>MPQKRRTKIVRHSRNKPKMTADTDTYNLTARQKKEKLDLLLKDFDAEVQERMASMRDFTASSMKHIEAAHMVELLQIPKVNAAMADAAGGDVNTIAMMDARKIVEVIASSVDSKVTQASTTEDYEDKQVVDKSTVKKKQRRSRKRNGKMKSTMMPPPSTRTRRARALATPAYNQPGSVRGWETPLVTPRFDPRLPITPAMMRKPKPGERVITMSMAGSPLTNGPKTMSHAECNVPLSGDKMLVVTSDMDEEDLPVLDSDVMEKIEKLQSKLARLIDISKLQKNA</sequence>
<dbReference type="InterPro" id="IPR018851">
    <property type="entry name" value="Borealin_N"/>
</dbReference>
<feature type="compositionally biased region" description="Polar residues" evidence="10">
    <location>
        <begin position="112"/>
        <end position="121"/>
    </location>
</feature>
<accession>A0AAD9NIQ4</accession>
<name>A0AAD9NIQ4_RIDPI</name>
<feature type="region of interest" description="Disordered" evidence="10">
    <location>
        <begin position="112"/>
        <end position="162"/>
    </location>
</feature>
<dbReference type="Pfam" id="PF10444">
    <property type="entry name" value="Nbl1_Borealin_N"/>
    <property type="match status" value="1"/>
</dbReference>
<keyword evidence="14" id="KW-1185">Reference proteome</keyword>
<dbReference type="PANTHER" id="PTHR16040:SF7">
    <property type="entry name" value="AUSTRALIN, ISOFORM A-RELATED"/>
    <property type="match status" value="1"/>
</dbReference>
<dbReference type="Pfam" id="PF10512">
    <property type="entry name" value="Borealin"/>
    <property type="match status" value="1"/>
</dbReference>
<evidence type="ECO:0000256" key="2">
    <source>
        <dbReference type="ARBA" id="ARBA00004584"/>
    </source>
</evidence>
<protein>
    <recommendedName>
        <fullName evidence="15">Borealin</fullName>
    </recommendedName>
</protein>
<keyword evidence="5" id="KW-0132">Cell division</keyword>
<keyword evidence="7" id="KW-0539">Nucleus</keyword>
<dbReference type="PANTHER" id="PTHR16040">
    <property type="entry name" value="AUSTRALIN, ISOFORM A-RELATED"/>
    <property type="match status" value="1"/>
</dbReference>
<dbReference type="AlphaFoldDB" id="A0AAD9NIQ4"/>
<feature type="region of interest" description="Disordered" evidence="10">
    <location>
        <begin position="1"/>
        <end position="21"/>
    </location>
</feature>
<feature type="domain" description="Borealin C-terminal" evidence="12">
    <location>
        <begin position="166"/>
        <end position="275"/>
    </location>
</feature>
<evidence type="ECO:0000313" key="13">
    <source>
        <dbReference type="EMBL" id="KAK2171787.1"/>
    </source>
</evidence>
<evidence type="ECO:0000256" key="10">
    <source>
        <dbReference type="SAM" id="MobiDB-lite"/>
    </source>
</evidence>
<dbReference type="GO" id="GO:0051233">
    <property type="term" value="C:spindle midzone"/>
    <property type="evidence" value="ECO:0007669"/>
    <property type="project" value="TreeGrafter"/>
</dbReference>
<feature type="domain" description="Borealin N-terminal" evidence="11">
    <location>
        <begin position="36"/>
        <end position="79"/>
    </location>
</feature>
<dbReference type="InterPro" id="IPR046466">
    <property type="entry name" value="Borealin_C"/>
</dbReference>
<dbReference type="GO" id="GO:0032133">
    <property type="term" value="C:chromosome passenger complex"/>
    <property type="evidence" value="ECO:0007669"/>
    <property type="project" value="TreeGrafter"/>
</dbReference>
<evidence type="ECO:0000256" key="7">
    <source>
        <dbReference type="ARBA" id="ARBA00023242"/>
    </source>
</evidence>
<evidence type="ECO:0000256" key="1">
    <source>
        <dbReference type="ARBA" id="ARBA00004123"/>
    </source>
</evidence>
<evidence type="ECO:0000256" key="9">
    <source>
        <dbReference type="ARBA" id="ARBA00023328"/>
    </source>
</evidence>
<evidence type="ECO:0008006" key="15">
    <source>
        <dbReference type="Google" id="ProtNLM"/>
    </source>
</evidence>
<reference evidence="13" key="1">
    <citation type="journal article" date="2023" name="Mol. Biol. Evol.">
        <title>Third-Generation Sequencing Reveals the Adaptive Role of the Epigenome in Three Deep-Sea Polychaetes.</title>
        <authorList>
            <person name="Perez M."/>
            <person name="Aroh O."/>
            <person name="Sun Y."/>
            <person name="Lan Y."/>
            <person name="Juniper S.K."/>
            <person name="Young C.R."/>
            <person name="Angers B."/>
            <person name="Qian P.Y."/>
        </authorList>
    </citation>
    <scope>NUCLEOTIDE SEQUENCE</scope>
    <source>
        <strain evidence="13">R07B-5</strain>
    </source>
</reference>
<comment type="similarity">
    <text evidence="3">Belongs to the borealin family.</text>
</comment>
<feature type="compositionally biased region" description="Basic residues" evidence="10">
    <location>
        <begin position="1"/>
        <end position="17"/>
    </location>
</feature>
<keyword evidence="8" id="KW-0131">Cell cycle</keyword>
<dbReference type="GO" id="GO:0000070">
    <property type="term" value="P:mitotic sister chromatid segregation"/>
    <property type="evidence" value="ECO:0007669"/>
    <property type="project" value="TreeGrafter"/>
</dbReference>
<comment type="caution">
    <text evidence="13">The sequence shown here is derived from an EMBL/GenBank/DDBJ whole genome shotgun (WGS) entry which is preliminary data.</text>
</comment>
<evidence type="ECO:0000256" key="6">
    <source>
        <dbReference type="ARBA" id="ARBA00022776"/>
    </source>
</evidence>